<dbReference type="GO" id="GO:0000127">
    <property type="term" value="C:transcription factor TFIIIC complex"/>
    <property type="evidence" value="ECO:0007669"/>
    <property type="project" value="InterPro"/>
</dbReference>
<evidence type="ECO:0000256" key="1">
    <source>
        <dbReference type="SAM" id="MobiDB-lite"/>
    </source>
</evidence>
<dbReference type="PANTHER" id="PTHR15180">
    <property type="entry name" value="GENERAL TRANSCRIPTION FACTOR 3C POLYPEPTIDE 1"/>
    <property type="match status" value="1"/>
</dbReference>
<reference evidence="2" key="2">
    <citation type="submission" date="2017-10" db="EMBL/GenBank/DDBJ databases">
        <title>Ladona fulva Genome sequencing and assembly.</title>
        <authorList>
            <person name="Murali S."/>
            <person name="Richards S."/>
            <person name="Bandaranaike D."/>
            <person name="Bellair M."/>
            <person name="Blankenburg K."/>
            <person name="Chao H."/>
            <person name="Dinh H."/>
            <person name="Doddapaneni H."/>
            <person name="Dugan-Rocha S."/>
            <person name="Elkadiri S."/>
            <person name="Gnanaolivu R."/>
            <person name="Hernandez B."/>
            <person name="Skinner E."/>
            <person name="Javaid M."/>
            <person name="Lee S."/>
            <person name="Li M."/>
            <person name="Ming W."/>
            <person name="Munidasa M."/>
            <person name="Muniz J."/>
            <person name="Nguyen L."/>
            <person name="Hughes D."/>
            <person name="Osuji N."/>
            <person name="Pu L.-L."/>
            <person name="Puazo M."/>
            <person name="Qu C."/>
            <person name="Quiroz J."/>
            <person name="Raj R."/>
            <person name="Weissenberger G."/>
            <person name="Xin Y."/>
            <person name="Zou X."/>
            <person name="Han Y."/>
            <person name="Worley K."/>
            <person name="Muzny D."/>
            <person name="Gibbs R."/>
        </authorList>
    </citation>
    <scope>NUCLEOTIDE SEQUENCE</scope>
    <source>
        <strain evidence="2">Sampled in the wild</strain>
    </source>
</reference>
<dbReference type="OrthoDB" id="68020at2759"/>
<gene>
    <name evidence="2" type="ORF">J437_LFUL015503</name>
</gene>
<protein>
    <submittedName>
        <fullName evidence="2">Uncharacterized protein</fullName>
    </submittedName>
</protein>
<dbReference type="GO" id="GO:0006384">
    <property type="term" value="P:transcription initiation at RNA polymerase III promoter"/>
    <property type="evidence" value="ECO:0007669"/>
    <property type="project" value="InterPro"/>
</dbReference>
<dbReference type="AlphaFoldDB" id="A0A8K0P3W2"/>
<dbReference type="PANTHER" id="PTHR15180:SF1">
    <property type="entry name" value="GENERAL TRANSCRIPTION FACTOR 3C POLYPEPTIDE 1"/>
    <property type="match status" value="1"/>
</dbReference>
<feature type="compositionally biased region" description="Acidic residues" evidence="1">
    <location>
        <begin position="487"/>
        <end position="505"/>
    </location>
</feature>
<reference evidence="2" key="1">
    <citation type="submission" date="2013-04" db="EMBL/GenBank/DDBJ databases">
        <authorList>
            <person name="Qu J."/>
            <person name="Murali S.C."/>
            <person name="Bandaranaike D."/>
            <person name="Bellair M."/>
            <person name="Blankenburg K."/>
            <person name="Chao H."/>
            <person name="Dinh H."/>
            <person name="Doddapaneni H."/>
            <person name="Downs B."/>
            <person name="Dugan-Rocha S."/>
            <person name="Elkadiri S."/>
            <person name="Gnanaolivu R.D."/>
            <person name="Hernandez B."/>
            <person name="Javaid M."/>
            <person name="Jayaseelan J.C."/>
            <person name="Lee S."/>
            <person name="Li M."/>
            <person name="Ming W."/>
            <person name="Munidasa M."/>
            <person name="Muniz J."/>
            <person name="Nguyen L."/>
            <person name="Ongeri F."/>
            <person name="Osuji N."/>
            <person name="Pu L.-L."/>
            <person name="Puazo M."/>
            <person name="Qu C."/>
            <person name="Quiroz J."/>
            <person name="Raj R."/>
            <person name="Weissenberger G."/>
            <person name="Xin Y."/>
            <person name="Zou X."/>
            <person name="Han Y."/>
            <person name="Richards S."/>
            <person name="Worley K."/>
            <person name="Muzny D."/>
            <person name="Gibbs R."/>
        </authorList>
    </citation>
    <scope>NUCLEOTIDE SEQUENCE</scope>
    <source>
        <strain evidence="2">Sampled in the wild</strain>
    </source>
</reference>
<dbReference type="EMBL" id="KZ308860">
    <property type="protein sequence ID" value="KAG8234935.1"/>
    <property type="molecule type" value="Genomic_DNA"/>
</dbReference>
<feature type="region of interest" description="Disordered" evidence="1">
    <location>
        <begin position="704"/>
        <end position="745"/>
    </location>
</feature>
<feature type="compositionally biased region" description="Acidic residues" evidence="1">
    <location>
        <begin position="730"/>
        <end position="739"/>
    </location>
</feature>
<accession>A0A8K0P3W2</accession>
<dbReference type="GO" id="GO:0042791">
    <property type="term" value="P:5S class rRNA transcription by RNA polymerase III"/>
    <property type="evidence" value="ECO:0007669"/>
    <property type="project" value="TreeGrafter"/>
</dbReference>
<dbReference type="Proteomes" id="UP000792457">
    <property type="component" value="Unassembled WGS sequence"/>
</dbReference>
<evidence type="ECO:0000313" key="3">
    <source>
        <dbReference type="Proteomes" id="UP000792457"/>
    </source>
</evidence>
<evidence type="ECO:0000313" key="2">
    <source>
        <dbReference type="EMBL" id="KAG8234935.1"/>
    </source>
</evidence>
<keyword evidence="3" id="KW-1185">Reference proteome</keyword>
<comment type="caution">
    <text evidence="2">The sequence shown here is derived from an EMBL/GenBank/DDBJ whole genome shotgun (WGS) entry which is preliminary data.</text>
</comment>
<organism evidence="2 3">
    <name type="scientific">Ladona fulva</name>
    <name type="common">Scarce chaser dragonfly</name>
    <name type="synonym">Libellula fulva</name>
    <dbReference type="NCBI Taxonomy" id="123851"/>
    <lineage>
        <taxon>Eukaryota</taxon>
        <taxon>Metazoa</taxon>
        <taxon>Ecdysozoa</taxon>
        <taxon>Arthropoda</taxon>
        <taxon>Hexapoda</taxon>
        <taxon>Insecta</taxon>
        <taxon>Pterygota</taxon>
        <taxon>Palaeoptera</taxon>
        <taxon>Odonata</taxon>
        <taxon>Epiprocta</taxon>
        <taxon>Anisoptera</taxon>
        <taxon>Libelluloidea</taxon>
        <taxon>Libellulidae</taxon>
        <taxon>Ladona</taxon>
    </lineage>
</organism>
<name>A0A8K0P3W2_LADFU</name>
<feature type="region of interest" description="Disordered" evidence="1">
    <location>
        <begin position="453"/>
        <end position="505"/>
    </location>
</feature>
<dbReference type="InterPro" id="IPR044210">
    <property type="entry name" value="Tfc3-like"/>
</dbReference>
<sequence length="917" mass="104591">MEETSIRTAKFAQIKQGKDKINIVDQLTTNPTKAAKPRKVNERFGKVSGLPKKRLMSATVQNLCKKKLEKAKHVVRKVLPRKTKRPKPYYDEEDRKALSKMKKLRVDWSEMEDALLLNCKVAGLYLFPNPRYLAISFQTVRDVLHQTFKESKNKTSRACQRRILYVMRNAATAHSVSLSLLDLKHDPMINERFGRAVQEAKAIAKSREQLEKLLRPTFIELVNILSKRMDTMPRTTTNPDIIQGDIEDLRSKYTIAFPHSLDTKSRFYDVTCIDDIQKGVLHAVIHSSFCCAADKTSWAYQLFKVYQQYPDSFLKASMNKFRADQMITLKKQYSRYYKTGNFVPISSCPYQLSMNYAYLFQSEYQFEIYQQAHVLLKNMKKFFTQDINGKMEVTAADGGGTATLIELFSRNQATLEAVIPEQIIILDPVIAEKKEAYDGILKRFNQMLDHAYEDRGEGDGASTPGKRKKPSGASKEPAAKRKKLTDDTNDIADDSAMEKADDESLLESRMLSSNATCTASRIALYMMRKELTDSPNIDPHHAHDFFVVNSCEVFCEKMDMETTLEYIQSQTKASEAVLEKIKSSTILPEEYCSLNTLYYVYDKEGADESEWRFACEIMNFVGHGKEVGVTVSELREKFGGHVGKFSLSTHLMIMSRERVLVRVGITTTRYVHYEYTKPWLVHSNKMLRLQRDKLNPTEARGLILHDDGQSSSEPTTDGAIASSQDRAHEEEAEEENHMEDEERCKATDEVIASTPKPKGRTRERRIKTLLSLEKDSESLEWNSTYKIKVMIRPWIRVDGSLNRRVLDRFLGSVLGHILQNPGCCIKDLGNRFAPALQPCHTRELLEILSEIGCVKLVALQMKKPTLFSKASKVVLVEPDGTEDESNVFINPQLDAVSKLGIFLGDKKYTVDFLGKIL</sequence>
<dbReference type="GO" id="GO:0003677">
    <property type="term" value="F:DNA binding"/>
    <property type="evidence" value="ECO:0007669"/>
    <property type="project" value="InterPro"/>
</dbReference>
<proteinExistence type="predicted"/>